<evidence type="ECO:0000256" key="2">
    <source>
        <dbReference type="ARBA" id="ARBA00022448"/>
    </source>
</evidence>
<keyword evidence="3" id="KW-0050">Antiport</keyword>
<keyword evidence="13" id="KW-1185">Reference proteome</keyword>
<keyword evidence="8" id="KW-0739">Sodium transport</keyword>
<evidence type="ECO:0000256" key="5">
    <source>
        <dbReference type="ARBA" id="ARBA00022989"/>
    </source>
</evidence>
<keyword evidence="6" id="KW-0915">Sodium</keyword>
<keyword evidence="4" id="KW-0812">Transmembrane</keyword>
<dbReference type="GO" id="GO:0008324">
    <property type="term" value="F:monoatomic cation transmembrane transporter activity"/>
    <property type="evidence" value="ECO:0007669"/>
    <property type="project" value="TreeGrafter"/>
</dbReference>
<name>A0AA38GYS4_TAXCH</name>
<gene>
    <name evidence="12" type="ORF">KI387_003229</name>
</gene>
<feature type="non-terminal residue" evidence="12">
    <location>
        <position position="77"/>
    </location>
</feature>
<dbReference type="InterPro" id="IPR051359">
    <property type="entry name" value="CaCA_antiporter"/>
</dbReference>
<dbReference type="PANTHER" id="PTHR12266:SF0">
    <property type="entry name" value="MITOCHONDRIAL SODIUM_CALCIUM EXCHANGER PROTEIN"/>
    <property type="match status" value="1"/>
</dbReference>
<proteinExistence type="inferred from homology"/>
<evidence type="ECO:0000256" key="4">
    <source>
        <dbReference type="ARBA" id="ARBA00022692"/>
    </source>
</evidence>
<feature type="chain" id="PRO_5041426957" description="Sodium/calcium exchanger membrane region domain-containing protein" evidence="10">
    <location>
        <begin position="21"/>
        <end position="77"/>
    </location>
</feature>
<evidence type="ECO:0000313" key="13">
    <source>
        <dbReference type="Proteomes" id="UP000824469"/>
    </source>
</evidence>
<feature type="domain" description="Sodium/calcium exchanger membrane region" evidence="11">
    <location>
        <begin position="5"/>
        <end position="77"/>
    </location>
</feature>
<protein>
    <recommendedName>
        <fullName evidence="11">Sodium/calcium exchanger membrane region domain-containing protein</fullName>
    </recommendedName>
</protein>
<evidence type="ECO:0000256" key="9">
    <source>
        <dbReference type="ARBA" id="ARBA00038187"/>
    </source>
</evidence>
<evidence type="ECO:0000256" key="6">
    <source>
        <dbReference type="ARBA" id="ARBA00023053"/>
    </source>
</evidence>
<comment type="caution">
    <text evidence="12">The sequence shown here is derived from an EMBL/GenBank/DDBJ whole genome shotgun (WGS) entry which is preliminary data.</text>
</comment>
<evidence type="ECO:0000256" key="1">
    <source>
        <dbReference type="ARBA" id="ARBA00004141"/>
    </source>
</evidence>
<keyword evidence="10" id="KW-0732">Signal</keyword>
<accession>A0AA38GYS4</accession>
<keyword evidence="8" id="KW-0406">Ion transport</keyword>
<dbReference type="GO" id="GO:0006814">
    <property type="term" value="P:sodium ion transport"/>
    <property type="evidence" value="ECO:0007669"/>
    <property type="project" value="UniProtKB-KW"/>
</dbReference>
<comment type="subcellular location">
    <subcellularLocation>
        <location evidence="1">Membrane</location>
        <topology evidence="1">Multi-pass membrane protein</topology>
    </subcellularLocation>
</comment>
<evidence type="ECO:0000259" key="11">
    <source>
        <dbReference type="Pfam" id="PF01699"/>
    </source>
</evidence>
<feature type="non-terminal residue" evidence="12">
    <location>
        <position position="1"/>
    </location>
</feature>
<evidence type="ECO:0000256" key="8">
    <source>
        <dbReference type="ARBA" id="ARBA00023201"/>
    </source>
</evidence>
<dbReference type="Pfam" id="PF01699">
    <property type="entry name" value="Na_Ca_ex"/>
    <property type="match status" value="1"/>
</dbReference>
<dbReference type="GO" id="GO:0015297">
    <property type="term" value="F:antiporter activity"/>
    <property type="evidence" value="ECO:0007669"/>
    <property type="project" value="UniProtKB-KW"/>
</dbReference>
<evidence type="ECO:0000256" key="7">
    <source>
        <dbReference type="ARBA" id="ARBA00023136"/>
    </source>
</evidence>
<dbReference type="GO" id="GO:0016020">
    <property type="term" value="C:membrane"/>
    <property type="evidence" value="ECO:0007669"/>
    <property type="project" value="UniProtKB-SubCell"/>
</dbReference>
<dbReference type="InterPro" id="IPR004837">
    <property type="entry name" value="NaCa_Exmemb"/>
</dbReference>
<reference evidence="12 13" key="1">
    <citation type="journal article" date="2021" name="Nat. Plants">
        <title>The Taxus genome provides insights into paclitaxel biosynthesis.</title>
        <authorList>
            <person name="Xiong X."/>
            <person name="Gou J."/>
            <person name="Liao Q."/>
            <person name="Li Y."/>
            <person name="Zhou Q."/>
            <person name="Bi G."/>
            <person name="Li C."/>
            <person name="Du R."/>
            <person name="Wang X."/>
            <person name="Sun T."/>
            <person name="Guo L."/>
            <person name="Liang H."/>
            <person name="Lu P."/>
            <person name="Wu Y."/>
            <person name="Zhang Z."/>
            <person name="Ro D.K."/>
            <person name="Shang Y."/>
            <person name="Huang S."/>
            <person name="Yan J."/>
        </authorList>
    </citation>
    <scope>NUCLEOTIDE SEQUENCE [LARGE SCALE GENOMIC DNA]</scope>
    <source>
        <strain evidence="12">Ta-2019</strain>
    </source>
</reference>
<organism evidence="12 13">
    <name type="scientific">Taxus chinensis</name>
    <name type="common">Chinese yew</name>
    <name type="synonym">Taxus wallichiana var. chinensis</name>
    <dbReference type="NCBI Taxonomy" id="29808"/>
    <lineage>
        <taxon>Eukaryota</taxon>
        <taxon>Viridiplantae</taxon>
        <taxon>Streptophyta</taxon>
        <taxon>Embryophyta</taxon>
        <taxon>Tracheophyta</taxon>
        <taxon>Spermatophyta</taxon>
        <taxon>Pinopsida</taxon>
        <taxon>Pinidae</taxon>
        <taxon>Conifers II</taxon>
        <taxon>Cupressales</taxon>
        <taxon>Taxaceae</taxon>
        <taxon>Taxus</taxon>
    </lineage>
</organism>
<dbReference type="PANTHER" id="PTHR12266">
    <property type="entry name" value="NA+/CA2+ K+ INDEPENDENT EXCHANGER"/>
    <property type="match status" value="1"/>
</dbReference>
<dbReference type="AlphaFoldDB" id="A0AA38GYS4"/>
<sequence length="77" mass="7922">YIVLGVWLVALFYMLGNTAADYFCCSLEMLSSLLKLAPTVAGVTLLPLGNGAPDVFASIAAFLGADVGQLGLNSILG</sequence>
<keyword evidence="7" id="KW-0472">Membrane</keyword>
<evidence type="ECO:0000256" key="10">
    <source>
        <dbReference type="SAM" id="SignalP"/>
    </source>
</evidence>
<keyword evidence="5" id="KW-1133">Transmembrane helix</keyword>
<keyword evidence="2" id="KW-0813">Transport</keyword>
<evidence type="ECO:0000256" key="3">
    <source>
        <dbReference type="ARBA" id="ARBA00022449"/>
    </source>
</evidence>
<feature type="signal peptide" evidence="10">
    <location>
        <begin position="1"/>
        <end position="20"/>
    </location>
</feature>
<dbReference type="Proteomes" id="UP000824469">
    <property type="component" value="Unassembled WGS sequence"/>
</dbReference>
<comment type="similarity">
    <text evidence="9">Belongs to the Ca(2+):cation antiporter (CaCA) (TC 2.A.19) family. Cation/calcium exchanger (CCX) subfamily.</text>
</comment>
<evidence type="ECO:0000313" key="12">
    <source>
        <dbReference type="EMBL" id="KAH9331121.1"/>
    </source>
</evidence>
<dbReference type="EMBL" id="JAHRHJ020000001">
    <property type="protein sequence ID" value="KAH9331121.1"/>
    <property type="molecule type" value="Genomic_DNA"/>
</dbReference>